<dbReference type="Pfam" id="PF01636">
    <property type="entry name" value="APH"/>
    <property type="match status" value="1"/>
</dbReference>
<dbReference type="Proteomes" id="UP000054709">
    <property type="component" value="Unassembled WGS sequence"/>
</dbReference>
<organism evidence="3 4">
    <name type="scientific">Paenibacillus etheri</name>
    <dbReference type="NCBI Taxonomy" id="1306852"/>
    <lineage>
        <taxon>Bacteria</taxon>
        <taxon>Bacillati</taxon>
        <taxon>Bacillota</taxon>
        <taxon>Bacilli</taxon>
        <taxon>Bacillales</taxon>
        <taxon>Paenibacillaceae</taxon>
        <taxon>Paenibacillus</taxon>
    </lineage>
</organism>
<evidence type="ECO:0000313" key="4">
    <source>
        <dbReference type="Proteomes" id="UP000054709"/>
    </source>
</evidence>
<feature type="domain" description="Aminoglycoside phosphotransferase" evidence="2">
    <location>
        <begin position="30"/>
        <end position="272"/>
    </location>
</feature>
<dbReference type="RefSeq" id="WP_060625143.1">
    <property type="nucleotide sequence ID" value="NZ_LCZJ02000030.1"/>
</dbReference>
<dbReference type="InterPro" id="IPR050249">
    <property type="entry name" value="Pseudomonas-type_ThrB"/>
</dbReference>
<reference evidence="3 4" key="1">
    <citation type="journal article" date="2015" name="Int. Biodeterior. Biodegradation">
        <title>Physiological and genetic screening methods for the isolation of methyl tert-butyl ether-degrading bacteria for bioremediation purposes.</title>
        <authorList>
            <person name="Guisado I.M."/>
            <person name="Purswani J."/>
            <person name="Gonzalez Lopez J."/>
            <person name="Pozo C."/>
        </authorList>
    </citation>
    <scope>NUCLEOTIDE SEQUENCE [LARGE SCALE GENOMIC DNA]</scope>
    <source>
        <strain evidence="3 4">SH7</strain>
    </source>
</reference>
<dbReference type="SUPFAM" id="SSF56112">
    <property type="entry name" value="Protein kinase-like (PK-like)"/>
    <property type="match status" value="1"/>
</dbReference>
<sequence>METILTEEMILDDLIKTFHRLFGLNVIETTSIKRGWLNLKWKVTTDAGELLLKQYNKERYKLYNPEEILLALSQQIRLYDQGLACPKVLSQNEGILIESDNGERFLVMEYCQGKLISPGKTNVHQIYDLGRATGKMHRLLNDGTLVSKNSPQFIPPSREERLAHWNSVWEKTKGLGKPQLLADIETQFKATEEMNIELLELLQTGWAHRDLWVDNLLFNDNGLTAILDFDRLKYDYPQLDVARAVMSCALDDNLDVSLASAFMDGYSEERNVVEGYLTHSLQLLWYMESTWWINANMDQHSVPPARFAKEMIWLAENQKKLSALLGNL</sequence>
<keyword evidence="3" id="KW-0808">Transferase</keyword>
<evidence type="ECO:0000313" key="3">
    <source>
        <dbReference type="EMBL" id="KTD85140.1"/>
    </source>
</evidence>
<dbReference type="InterPro" id="IPR011009">
    <property type="entry name" value="Kinase-like_dom_sf"/>
</dbReference>
<comment type="caution">
    <text evidence="3">The sequence shown here is derived from an EMBL/GenBank/DDBJ whole genome shotgun (WGS) entry which is preliminary data.</text>
</comment>
<accession>A0A0W1AV53</accession>
<keyword evidence="4" id="KW-1185">Reference proteome</keyword>
<evidence type="ECO:0000256" key="1">
    <source>
        <dbReference type="ARBA" id="ARBA00038240"/>
    </source>
</evidence>
<gene>
    <name evidence="3" type="ORF">UQ64_22295</name>
</gene>
<dbReference type="EMBL" id="LCZJ02000030">
    <property type="protein sequence ID" value="KTD85140.1"/>
    <property type="molecule type" value="Genomic_DNA"/>
</dbReference>
<dbReference type="AlphaFoldDB" id="A0A0W1AV53"/>
<dbReference type="OrthoDB" id="9777460at2"/>
<evidence type="ECO:0000259" key="2">
    <source>
        <dbReference type="Pfam" id="PF01636"/>
    </source>
</evidence>
<proteinExistence type="inferred from homology"/>
<dbReference type="GO" id="GO:0019202">
    <property type="term" value="F:amino acid kinase activity"/>
    <property type="evidence" value="ECO:0007669"/>
    <property type="project" value="TreeGrafter"/>
</dbReference>
<keyword evidence="3" id="KW-0418">Kinase</keyword>
<dbReference type="Gene3D" id="3.30.200.20">
    <property type="entry name" value="Phosphorylase Kinase, domain 1"/>
    <property type="match status" value="1"/>
</dbReference>
<dbReference type="InterPro" id="IPR002575">
    <property type="entry name" value="Aminoglycoside_PTrfase"/>
</dbReference>
<dbReference type="PANTHER" id="PTHR21064">
    <property type="entry name" value="AMINOGLYCOSIDE PHOSPHOTRANSFERASE DOMAIN-CONTAINING PROTEIN-RELATED"/>
    <property type="match status" value="1"/>
</dbReference>
<protein>
    <submittedName>
        <fullName evidence="3">Homoserine kinase</fullName>
    </submittedName>
</protein>
<comment type="similarity">
    <text evidence="1">Belongs to the pseudomonas-type ThrB family.</text>
</comment>
<name>A0A0W1AV53_9BACL</name>
<dbReference type="PANTHER" id="PTHR21064:SF6">
    <property type="entry name" value="AMINOGLYCOSIDE PHOSPHOTRANSFERASE DOMAIN-CONTAINING PROTEIN"/>
    <property type="match status" value="1"/>
</dbReference>
<dbReference type="Gene3D" id="3.90.1200.10">
    <property type="match status" value="1"/>
</dbReference>